<dbReference type="Gene3D" id="3.90.10.10">
    <property type="entry name" value="Cytochrome C3"/>
    <property type="match status" value="1"/>
</dbReference>
<evidence type="ECO:0000256" key="1">
    <source>
        <dbReference type="SAM" id="SignalP"/>
    </source>
</evidence>
<reference evidence="3" key="1">
    <citation type="journal article" date="2022" name="Int. J. Syst. Evol. Microbiol.">
        <title>Anaeromyxobacter oryzae sp. nov., Anaeromyxobacter diazotrophicus sp. nov. and Anaeromyxobacter paludicola sp. nov., isolated from paddy soils.</title>
        <authorList>
            <person name="Itoh H."/>
            <person name="Xu Z."/>
            <person name="Mise K."/>
            <person name="Masuda Y."/>
            <person name="Ushijima N."/>
            <person name="Hayakawa C."/>
            <person name="Shiratori Y."/>
            <person name="Senoo K."/>
        </authorList>
    </citation>
    <scope>NUCLEOTIDE SEQUENCE [LARGE SCALE GENOMIC DNA]</scope>
    <source>
        <strain evidence="3">Red232</strain>
    </source>
</reference>
<sequence>MRAPLIFAVTAATGLLLASAARPSEPAVADRRPEQLAFASPRDGVQETLLGALPTPPGDAAFGALPTPPGDAMFAALPPPPDKVVLDPGYYGAVTVDHRAHLARRASCVLCHGPGQVHKIGRMTPARAHESCRGCHEKLAKGPTDCRGCHVPKPAPVETTVAEGADAAASPAALAIKAPLPEPGRTAPPDESASDAFAAIRSSVHAGTTVLSAPGVSKPAPGLLVGVTLRGEGFVASQTIEWAGPTVGHGRTIGLLGGGVLLPVNRSSDASLELVGGFDAREASFADMVPALGARAGVEWVGGRRSVRLSVTGLADLSQPHDATARQAGSFTVSGAVTVGLDVLNLR</sequence>
<organism evidence="2 3">
    <name type="scientific">Anaeromyxobacter oryzae</name>
    <dbReference type="NCBI Taxonomy" id="2918170"/>
    <lineage>
        <taxon>Bacteria</taxon>
        <taxon>Pseudomonadati</taxon>
        <taxon>Myxococcota</taxon>
        <taxon>Myxococcia</taxon>
        <taxon>Myxococcales</taxon>
        <taxon>Cystobacterineae</taxon>
        <taxon>Anaeromyxobacteraceae</taxon>
        <taxon>Anaeromyxobacter</taxon>
    </lineage>
</organism>
<evidence type="ECO:0000313" key="3">
    <source>
        <dbReference type="Proteomes" id="UP001162891"/>
    </source>
</evidence>
<feature type="signal peptide" evidence="1">
    <location>
        <begin position="1"/>
        <end position="20"/>
    </location>
</feature>
<name>A0ABM7X0K7_9BACT</name>
<proteinExistence type="predicted"/>
<protein>
    <recommendedName>
        <fullName evidence="4">Cytochrome c7-like domain-containing protein</fullName>
    </recommendedName>
</protein>
<feature type="chain" id="PRO_5046373832" description="Cytochrome c7-like domain-containing protein" evidence="1">
    <location>
        <begin position="21"/>
        <end position="347"/>
    </location>
</feature>
<accession>A0ABM7X0K7</accession>
<dbReference type="InterPro" id="IPR036280">
    <property type="entry name" value="Multihaem_cyt_sf"/>
</dbReference>
<gene>
    <name evidence="2" type="ORF">AMOR_42630</name>
</gene>
<dbReference type="Proteomes" id="UP001162891">
    <property type="component" value="Chromosome"/>
</dbReference>
<evidence type="ECO:0008006" key="4">
    <source>
        <dbReference type="Google" id="ProtNLM"/>
    </source>
</evidence>
<dbReference type="RefSeq" id="WP_248353897.1">
    <property type="nucleotide sequence ID" value="NZ_AP025591.1"/>
</dbReference>
<dbReference type="EMBL" id="AP025591">
    <property type="protein sequence ID" value="BDG05267.1"/>
    <property type="molecule type" value="Genomic_DNA"/>
</dbReference>
<dbReference type="SUPFAM" id="SSF48695">
    <property type="entry name" value="Multiheme cytochromes"/>
    <property type="match status" value="1"/>
</dbReference>
<evidence type="ECO:0000313" key="2">
    <source>
        <dbReference type="EMBL" id="BDG05267.1"/>
    </source>
</evidence>
<keyword evidence="3" id="KW-1185">Reference proteome</keyword>
<keyword evidence="1" id="KW-0732">Signal</keyword>
<dbReference type="CDD" id="cd08168">
    <property type="entry name" value="Cytochrom_C3"/>
    <property type="match status" value="1"/>
</dbReference>